<evidence type="ECO:0000256" key="3">
    <source>
        <dbReference type="ARBA" id="ARBA00022448"/>
    </source>
</evidence>
<evidence type="ECO:0000256" key="6">
    <source>
        <dbReference type="ARBA" id="ARBA00022826"/>
    </source>
</evidence>
<accession>A0A914X3Q2</accession>
<keyword evidence="16" id="KW-1185">Reference proteome</keyword>
<dbReference type="Proteomes" id="UP000887566">
    <property type="component" value="Unplaced"/>
</dbReference>
<comment type="similarity">
    <text evidence="2 12">Belongs to the two pore domain potassium channel (TC 1.A.1.8) family.</text>
</comment>
<evidence type="ECO:0000256" key="2">
    <source>
        <dbReference type="ARBA" id="ARBA00006666"/>
    </source>
</evidence>
<feature type="region of interest" description="Disordered" evidence="13">
    <location>
        <begin position="1"/>
        <end position="53"/>
    </location>
</feature>
<comment type="subcellular location">
    <subcellularLocation>
        <location evidence="1">Membrane</location>
        <topology evidence="1">Multi-pass membrane protein</topology>
    </subcellularLocation>
</comment>
<organism evidence="16 17">
    <name type="scientific">Plectus sambesii</name>
    <dbReference type="NCBI Taxonomy" id="2011161"/>
    <lineage>
        <taxon>Eukaryota</taxon>
        <taxon>Metazoa</taxon>
        <taxon>Ecdysozoa</taxon>
        <taxon>Nematoda</taxon>
        <taxon>Chromadorea</taxon>
        <taxon>Plectida</taxon>
        <taxon>Plectina</taxon>
        <taxon>Plectoidea</taxon>
        <taxon>Plectidae</taxon>
        <taxon>Plectus</taxon>
    </lineage>
</organism>
<name>A0A914X3Q2_9BILA</name>
<keyword evidence="6" id="KW-0631">Potassium channel</keyword>
<evidence type="ECO:0000256" key="5">
    <source>
        <dbReference type="ARBA" id="ARBA00022692"/>
    </source>
</evidence>
<evidence type="ECO:0000313" key="17">
    <source>
        <dbReference type="WBParaSite" id="PSAMB.scaffold653size44523.g7749.t1"/>
    </source>
</evidence>
<protein>
    <submittedName>
        <fullName evidence="17">Potassium channel domain-containing protein</fullName>
    </submittedName>
</protein>
<evidence type="ECO:0000256" key="12">
    <source>
        <dbReference type="RuleBase" id="RU003857"/>
    </source>
</evidence>
<dbReference type="Gene3D" id="1.10.287.70">
    <property type="match status" value="1"/>
</dbReference>
<feature type="transmembrane region" description="Helical" evidence="14">
    <location>
        <begin position="131"/>
        <end position="151"/>
    </location>
</feature>
<feature type="domain" description="Potassium channel" evidence="15">
    <location>
        <begin position="214"/>
        <end position="280"/>
    </location>
</feature>
<feature type="region of interest" description="Disordered" evidence="13">
    <location>
        <begin position="513"/>
        <end position="542"/>
    </location>
</feature>
<dbReference type="GO" id="GO:0005886">
    <property type="term" value="C:plasma membrane"/>
    <property type="evidence" value="ECO:0007669"/>
    <property type="project" value="TreeGrafter"/>
</dbReference>
<evidence type="ECO:0000313" key="16">
    <source>
        <dbReference type="Proteomes" id="UP000887566"/>
    </source>
</evidence>
<dbReference type="PRINTS" id="PR01095">
    <property type="entry name" value="TASKCHANNEL"/>
</dbReference>
<evidence type="ECO:0000256" key="4">
    <source>
        <dbReference type="ARBA" id="ARBA00022538"/>
    </source>
</evidence>
<feature type="region of interest" description="Disordered" evidence="13">
    <location>
        <begin position="462"/>
        <end position="483"/>
    </location>
</feature>
<evidence type="ECO:0000256" key="8">
    <source>
        <dbReference type="ARBA" id="ARBA00022989"/>
    </source>
</evidence>
<keyword evidence="5 12" id="KW-0812">Transmembrane</keyword>
<keyword evidence="9 12" id="KW-0406">Ion transport</keyword>
<keyword evidence="4" id="KW-0633">Potassium transport</keyword>
<feature type="compositionally biased region" description="Basic residues" evidence="13">
    <location>
        <begin position="38"/>
        <end position="47"/>
    </location>
</feature>
<dbReference type="PANTHER" id="PTHR11003:SF66">
    <property type="entry name" value="POTASSIUM CHANNEL DOMAIN-CONTAINING PROTEIN"/>
    <property type="match status" value="1"/>
</dbReference>
<dbReference type="InterPro" id="IPR003280">
    <property type="entry name" value="2pore_dom_K_chnl"/>
</dbReference>
<feature type="transmembrane region" description="Helical" evidence="14">
    <location>
        <begin position="260"/>
        <end position="284"/>
    </location>
</feature>
<feature type="transmembrane region" description="Helical" evidence="14">
    <location>
        <begin position="314"/>
        <end position="334"/>
    </location>
</feature>
<evidence type="ECO:0000256" key="13">
    <source>
        <dbReference type="SAM" id="MobiDB-lite"/>
    </source>
</evidence>
<dbReference type="AlphaFoldDB" id="A0A914X3Q2"/>
<feature type="transmembrane region" description="Helical" evidence="14">
    <location>
        <begin position="355"/>
        <end position="375"/>
    </location>
</feature>
<dbReference type="WBParaSite" id="PSAMB.scaffold653size44523.g7749.t1">
    <property type="protein sequence ID" value="PSAMB.scaffold653size44523.g7749.t1"/>
    <property type="gene ID" value="PSAMB.scaffold653size44523.g7749"/>
</dbReference>
<evidence type="ECO:0000256" key="10">
    <source>
        <dbReference type="ARBA" id="ARBA00023136"/>
    </source>
</evidence>
<evidence type="ECO:0000256" key="11">
    <source>
        <dbReference type="ARBA" id="ARBA00023303"/>
    </source>
</evidence>
<keyword evidence="11 12" id="KW-0407">Ion channel</keyword>
<evidence type="ECO:0000256" key="1">
    <source>
        <dbReference type="ARBA" id="ARBA00004141"/>
    </source>
</evidence>
<dbReference type="InterPro" id="IPR013099">
    <property type="entry name" value="K_chnl_dom"/>
</dbReference>
<feature type="transmembrane region" description="Helical" evidence="14">
    <location>
        <begin position="231"/>
        <end position="253"/>
    </location>
</feature>
<dbReference type="PANTHER" id="PTHR11003">
    <property type="entry name" value="POTASSIUM CHANNEL, SUBFAMILY K"/>
    <property type="match status" value="1"/>
</dbReference>
<evidence type="ECO:0000259" key="15">
    <source>
        <dbReference type="Pfam" id="PF07885"/>
    </source>
</evidence>
<proteinExistence type="inferred from homology"/>
<evidence type="ECO:0000256" key="7">
    <source>
        <dbReference type="ARBA" id="ARBA00022958"/>
    </source>
</evidence>
<dbReference type="GO" id="GO:0022841">
    <property type="term" value="F:potassium ion leak channel activity"/>
    <property type="evidence" value="ECO:0007669"/>
    <property type="project" value="TreeGrafter"/>
</dbReference>
<sequence>MDEIDWSPPTPTSLGDGFFNDGEEFSTTTTPKKQSLAARRKREKKHSMVSSVSSISATDRRQRMKLLERYLKQHDNSIVRLVVEDLQSSSEDITKGAPFFDEEKKQERKIRCNNICQHLFYLSKKFGLRHILLILLLVAYALVGGAIFDAIERPHEIEALNRSYLVLMQKIQNASEEIQVLLSPNSMPHNETVAQYLTEFYKEMLDLEGKLMNSVFDKFDNGRYQWNFDSALFYSIALFTTTGYGTITCATAWGKVLTVLYSIIGIPLILVVLNDLGRVLFFALERLYNRIYRLILPTRLCQKFDDHDTGKRTLPLRVAVPVVIVYMLLCAAIVHLFDYKLRGEDEKGLKFGDSFYFAFISMSTIGLGDVMPINIQYNPLMAVMFIFGLVLISVINSTVYVQMERNYFRAMEMMEVLLEEFRGKDKSEATRGHGIFRAMTDAIRIATLILPNGDIHRRPGGRQLGTLPESVRMSTTSGNSLLSMRRDNNKKRMSTSSIISPAAALGLSLAAGRQTNGHHESELKAAHPIQRRKSRSDPDLSIIQNHEPIEAVTRPQKVNFGSRFYLDTVREVNELTDYETSRAGMRRGRTISRSDTNLFNLFQNPPDVVLDSHRTYTRFYVDKVSEAAEDEQPEQVEYAVTRIKPRRSSDTALATYSPPQYILQHYQSSQSLGDLYTQVGIGPPVSLPT</sequence>
<keyword evidence="8 14" id="KW-1133">Transmembrane helix</keyword>
<reference evidence="17" key="1">
    <citation type="submission" date="2022-11" db="UniProtKB">
        <authorList>
            <consortium name="WormBaseParasite"/>
        </authorList>
    </citation>
    <scope>IDENTIFICATION</scope>
</reference>
<evidence type="ECO:0000256" key="14">
    <source>
        <dbReference type="SAM" id="Phobius"/>
    </source>
</evidence>
<dbReference type="InterPro" id="IPR003092">
    <property type="entry name" value="2pore_dom_K_chnl_TASK"/>
</dbReference>
<dbReference type="GO" id="GO:0015271">
    <property type="term" value="F:outward rectifier potassium channel activity"/>
    <property type="evidence" value="ECO:0007669"/>
    <property type="project" value="TreeGrafter"/>
</dbReference>
<keyword evidence="3 12" id="KW-0813">Transport</keyword>
<feature type="compositionally biased region" description="Polar residues" evidence="13">
    <location>
        <begin position="472"/>
        <end position="482"/>
    </location>
</feature>
<dbReference type="Pfam" id="PF07885">
    <property type="entry name" value="Ion_trans_2"/>
    <property type="match status" value="2"/>
</dbReference>
<keyword evidence="10 14" id="KW-0472">Membrane</keyword>
<dbReference type="SUPFAM" id="SSF81324">
    <property type="entry name" value="Voltage-gated potassium channels"/>
    <property type="match status" value="2"/>
</dbReference>
<dbReference type="GO" id="GO:0030322">
    <property type="term" value="P:stabilization of membrane potential"/>
    <property type="evidence" value="ECO:0007669"/>
    <property type="project" value="TreeGrafter"/>
</dbReference>
<evidence type="ECO:0000256" key="9">
    <source>
        <dbReference type="ARBA" id="ARBA00023065"/>
    </source>
</evidence>
<keyword evidence="7" id="KW-0630">Potassium</keyword>
<feature type="transmembrane region" description="Helical" evidence="14">
    <location>
        <begin position="381"/>
        <end position="401"/>
    </location>
</feature>
<feature type="domain" description="Potassium channel" evidence="15">
    <location>
        <begin position="323"/>
        <end position="399"/>
    </location>
</feature>
<dbReference type="PRINTS" id="PR01333">
    <property type="entry name" value="2POREKCHANEL"/>
</dbReference>